<reference evidence="2 3" key="1">
    <citation type="journal article" date="2019" name="Nat. Ecol. Evol.">
        <title>Megaphylogeny resolves global patterns of mushroom evolution.</title>
        <authorList>
            <person name="Varga T."/>
            <person name="Krizsan K."/>
            <person name="Foldi C."/>
            <person name="Dima B."/>
            <person name="Sanchez-Garcia M."/>
            <person name="Sanchez-Ramirez S."/>
            <person name="Szollosi G.J."/>
            <person name="Szarkandi J.G."/>
            <person name="Papp V."/>
            <person name="Albert L."/>
            <person name="Andreopoulos W."/>
            <person name="Angelini C."/>
            <person name="Antonin V."/>
            <person name="Barry K.W."/>
            <person name="Bougher N.L."/>
            <person name="Buchanan P."/>
            <person name="Buyck B."/>
            <person name="Bense V."/>
            <person name="Catcheside P."/>
            <person name="Chovatia M."/>
            <person name="Cooper J."/>
            <person name="Damon W."/>
            <person name="Desjardin D."/>
            <person name="Finy P."/>
            <person name="Geml J."/>
            <person name="Haridas S."/>
            <person name="Hughes K."/>
            <person name="Justo A."/>
            <person name="Karasinski D."/>
            <person name="Kautmanova I."/>
            <person name="Kiss B."/>
            <person name="Kocsube S."/>
            <person name="Kotiranta H."/>
            <person name="LaButti K.M."/>
            <person name="Lechner B.E."/>
            <person name="Liimatainen K."/>
            <person name="Lipzen A."/>
            <person name="Lukacs Z."/>
            <person name="Mihaltcheva S."/>
            <person name="Morgado L.N."/>
            <person name="Niskanen T."/>
            <person name="Noordeloos M.E."/>
            <person name="Ohm R.A."/>
            <person name="Ortiz-Santana B."/>
            <person name="Ovrebo C."/>
            <person name="Racz N."/>
            <person name="Riley R."/>
            <person name="Savchenko A."/>
            <person name="Shiryaev A."/>
            <person name="Soop K."/>
            <person name="Spirin V."/>
            <person name="Szebenyi C."/>
            <person name="Tomsovsky M."/>
            <person name="Tulloss R.E."/>
            <person name="Uehling J."/>
            <person name="Grigoriev I.V."/>
            <person name="Vagvolgyi C."/>
            <person name="Papp T."/>
            <person name="Martin F.M."/>
            <person name="Miettinen O."/>
            <person name="Hibbett D.S."/>
            <person name="Nagy L.G."/>
        </authorList>
    </citation>
    <scope>NUCLEOTIDE SEQUENCE [LARGE SCALE GENOMIC DNA]</scope>
    <source>
        <strain evidence="2 3">FP101781</strain>
    </source>
</reference>
<keyword evidence="3" id="KW-1185">Reference proteome</keyword>
<sequence length="431" mass="47926">MASGFDTPGLAGRQRESPPLSSFSSYISFPYRLRRSCLALAFPRGWRWSPAGGVARTLRMREVVGSNPTVSIFLLLHIVNLWGAFGGDPDRPESRSHEASCLFSFRPPSLRALKLVWEPLPPFQFNFLDISDAKATQTGYFKQQERHVINSLWTGGRDREGNPSNISRKDHIESPRIVTITTPDWTPVTVHWLPSAFTSSSHLYRSTKRLAIHMCQSSAFSLLHMRRTIGIRHSPCMMRPSVPSTGLSSTPAPALAIPRTRTCTCIGRTIVRRDQTPSGAGLASAPTPASAFAVPSYEETICVQAQHLPYHRTKRPDALMRWFSFRYRYSRTIVRRDQMRSCAGLASTTATPVPTALMQWSSTSSHYPISRSGIHIHGGQSRPNSRLTFAAPIHRVASPSVPGTARRFRALLEVPPARPLLREVAHCPGPD</sequence>
<protein>
    <submittedName>
        <fullName evidence="2">Uncharacterized protein</fullName>
    </submittedName>
</protein>
<dbReference type="AlphaFoldDB" id="A0A4Y7TH53"/>
<evidence type="ECO:0000256" key="1">
    <source>
        <dbReference type="SAM" id="MobiDB-lite"/>
    </source>
</evidence>
<dbReference type="EMBL" id="QPFP01000014">
    <property type="protein sequence ID" value="TEB32829.1"/>
    <property type="molecule type" value="Genomic_DNA"/>
</dbReference>
<name>A0A4Y7TH53_COPMI</name>
<feature type="region of interest" description="Disordered" evidence="1">
    <location>
        <begin position="1"/>
        <end position="21"/>
    </location>
</feature>
<dbReference type="Proteomes" id="UP000298030">
    <property type="component" value="Unassembled WGS sequence"/>
</dbReference>
<organism evidence="2 3">
    <name type="scientific">Coprinellus micaceus</name>
    <name type="common">Glistening ink-cap mushroom</name>
    <name type="synonym">Coprinus micaceus</name>
    <dbReference type="NCBI Taxonomy" id="71717"/>
    <lineage>
        <taxon>Eukaryota</taxon>
        <taxon>Fungi</taxon>
        <taxon>Dikarya</taxon>
        <taxon>Basidiomycota</taxon>
        <taxon>Agaricomycotina</taxon>
        <taxon>Agaricomycetes</taxon>
        <taxon>Agaricomycetidae</taxon>
        <taxon>Agaricales</taxon>
        <taxon>Agaricineae</taxon>
        <taxon>Psathyrellaceae</taxon>
        <taxon>Coprinellus</taxon>
    </lineage>
</organism>
<evidence type="ECO:0000313" key="2">
    <source>
        <dbReference type="EMBL" id="TEB32829.1"/>
    </source>
</evidence>
<proteinExistence type="predicted"/>
<evidence type="ECO:0000313" key="3">
    <source>
        <dbReference type="Proteomes" id="UP000298030"/>
    </source>
</evidence>
<accession>A0A4Y7TH53</accession>
<gene>
    <name evidence="2" type="ORF">FA13DRAFT_1838143</name>
</gene>
<comment type="caution">
    <text evidence="2">The sequence shown here is derived from an EMBL/GenBank/DDBJ whole genome shotgun (WGS) entry which is preliminary data.</text>
</comment>